<dbReference type="EMBL" id="BAAARV010000016">
    <property type="protein sequence ID" value="GAA2336761.1"/>
    <property type="molecule type" value="Genomic_DNA"/>
</dbReference>
<organism evidence="1 2">
    <name type="scientific">Dactylosporangium salmoneum</name>
    <dbReference type="NCBI Taxonomy" id="53361"/>
    <lineage>
        <taxon>Bacteria</taxon>
        <taxon>Bacillati</taxon>
        <taxon>Actinomycetota</taxon>
        <taxon>Actinomycetes</taxon>
        <taxon>Micromonosporales</taxon>
        <taxon>Micromonosporaceae</taxon>
        <taxon>Dactylosporangium</taxon>
    </lineage>
</organism>
<protein>
    <recommendedName>
        <fullName evidence="3">O-methyltransferase</fullName>
    </recommendedName>
</protein>
<dbReference type="Pfam" id="PF13578">
    <property type="entry name" value="Methyltransf_24"/>
    <property type="match status" value="1"/>
</dbReference>
<proteinExistence type="predicted"/>
<comment type="caution">
    <text evidence="1">The sequence shown here is derived from an EMBL/GenBank/DDBJ whole genome shotgun (WGS) entry which is preliminary data.</text>
</comment>
<dbReference type="SUPFAM" id="SSF53335">
    <property type="entry name" value="S-adenosyl-L-methionine-dependent methyltransferases"/>
    <property type="match status" value="1"/>
</dbReference>
<dbReference type="InterPro" id="IPR029063">
    <property type="entry name" value="SAM-dependent_MTases_sf"/>
</dbReference>
<evidence type="ECO:0008006" key="3">
    <source>
        <dbReference type="Google" id="ProtNLM"/>
    </source>
</evidence>
<gene>
    <name evidence="1" type="ORF">GCM10010170_017350</name>
</gene>
<accession>A0ABP5SUD1</accession>
<evidence type="ECO:0000313" key="2">
    <source>
        <dbReference type="Proteomes" id="UP001501444"/>
    </source>
</evidence>
<keyword evidence="2" id="KW-1185">Reference proteome</keyword>
<dbReference type="Gene3D" id="3.40.50.150">
    <property type="entry name" value="Vaccinia Virus protein VP39"/>
    <property type="match status" value="1"/>
</dbReference>
<dbReference type="RefSeq" id="WP_344611740.1">
    <property type="nucleotide sequence ID" value="NZ_BAAARV010000016.1"/>
</dbReference>
<reference evidence="2" key="1">
    <citation type="journal article" date="2019" name="Int. J. Syst. Evol. Microbiol.">
        <title>The Global Catalogue of Microorganisms (GCM) 10K type strain sequencing project: providing services to taxonomists for standard genome sequencing and annotation.</title>
        <authorList>
            <consortium name="The Broad Institute Genomics Platform"/>
            <consortium name="The Broad Institute Genome Sequencing Center for Infectious Disease"/>
            <person name="Wu L."/>
            <person name="Ma J."/>
        </authorList>
    </citation>
    <scope>NUCLEOTIDE SEQUENCE [LARGE SCALE GENOMIC DNA]</scope>
    <source>
        <strain evidence="2">JCM 3272</strain>
    </source>
</reference>
<sequence length="251" mass="28030">MYSVETLIDWYRGHAADLRAAREEQRELLAQRPMRPKLDDIEAEIAYLTVRALRPRVVVEIGAYHGWSTSWLLRALRDNGDGVLHSYDRIGAAAANLPDELTRTRWRFTRGDVRAAELPADPGFVLVDARHTAGFARWYTAGLLERLRPGAAVAVHDVFHGRRPWPGSEGAVLLRWLRGKGLAYLTASRRGDPDLHDHLLSLKRRLRMSAAVHRHSCDPMLFFGTAGLRCSSSSSSSSSVPQDYAHDGSAV</sequence>
<dbReference type="Proteomes" id="UP001501444">
    <property type="component" value="Unassembled WGS sequence"/>
</dbReference>
<name>A0ABP5SUD1_9ACTN</name>
<evidence type="ECO:0000313" key="1">
    <source>
        <dbReference type="EMBL" id="GAA2336761.1"/>
    </source>
</evidence>